<dbReference type="CDD" id="cd01292">
    <property type="entry name" value="metallo-dependent_hydrolases"/>
    <property type="match status" value="1"/>
</dbReference>
<dbReference type="PANTHER" id="PTHR21240">
    <property type="entry name" value="2-AMINO-3-CARBOXYLMUCONATE-6-SEMIALDEHYDE DECARBOXYLASE"/>
    <property type="match status" value="1"/>
</dbReference>
<organism evidence="3">
    <name type="scientific">marine metagenome</name>
    <dbReference type="NCBI Taxonomy" id="408172"/>
    <lineage>
        <taxon>unclassified sequences</taxon>
        <taxon>metagenomes</taxon>
        <taxon>ecological metagenomes</taxon>
    </lineage>
</organism>
<dbReference type="PANTHER" id="PTHR21240:SF28">
    <property type="entry name" value="ISO-OROTATE DECARBOXYLASE (EUROFUNG)"/>
    <property type="match status" value="1"/>
</dbReference>
<dbReference type="Pfam" id="PF04909">
    <property type="entry name" value="Amidohydro_2"/>
    <property type="match status" value="1"/>
</dbReference>
<evidence type="ECO:0000256" key="1">
    <source>
        <dbReference type="ARBA" id="ARBA00023239"/>
    </source>
</evidence>
<accession>A0A381NKQ9</accession>
<dbReference type="GO" id="GO:0005737">
    <property type="term" value="C:cytoplasm"/>
    <property type="evidence" value="ECO:0007669"/>
    <property type="project" value="TreeGrafter"/>
</dbReference>
<dbReference type="GO" id="GO:0019748">
    <property type="term" value="P:secondary metabolic process"/>
    <property type="evidence" value="ECO:0007669"/>
    <property type="project" value="TreeGrafter"/>
</dbReference>
<feature type="domain" description="Amidohydrolase-related" evidence="2">
    <location>
        <begin position="68"/>
        <end position="404"/>
    </location>
</feature>
<name>A0A381NKQ9_9ZZZZ</name>
<evidence type="ECO:0000259" key="2">
    <source>
        <dbReference type="Pfam" id="PF04909"/>
    </source>
</evidence>
<reference evidence="3" key="1">
    <citation type="submission" date="2018-05" db="EMBL/GenBank/DDBJ databases">
        <authorList>
            <person name="Lanie J.A."/>
            <person name="Ng W.-L."/>
            <person name="Kazmierczak K.M."/>
            <person name="Andrzejewski T.M."/>
            <person name="Davidsen T.M."/>
            <person name="Wayne K.J."/>
            <person name="Tettelin H."/>
            <person name="Glass J.I."/>
            <person name="Rusch D."/>
            <person name="Podicherti R."/>
            <person name="Tsui H.-C.T."/>
            <person name="Winkler M.E."/>
        </authorList>
    </citation>
    <scope>NUCLEOTIDE SEQUENCE</scope>
</reference>
<dbReference type="InterPro" id="IPR032465">
    <property type="entry name" value="ACMSD"/>
</dbReference>
<dbReference type="InterPro" id="IPR006680">
    <property type="entry name" value="Amidohydro-rel"/>
</dbReference>
<protein>
    <recommendedName>
        <fullName evidence="2">Amidohydrolase-related domain-containing protein</fullName>
    </recommendedName>
</protein>
<gene>
    <name evidence="3" type="ORF">METZ01_LOCUS7803</name>
</gene>
<dbReference type="GO" id="GO:0016787">
    <property type="term" value="F:hydrolase activity"/>
    <property type="evidence" value="ECO:0007669"/>
    <property type="project" value="InterPro"/>
</dbReference>
<dbReference type="SUPFAM" id="SSF51556">
    <property type="entry name" value="Metallo-dependent hydrolases"/>
    <property type="match status" value="1"/>
</dbReference>
<sequence length="406" mass="46244">MRKWNRRRWLTATGGVLMGSAHCARLPERHEPLVSPTEREGITLEEFEPKSMLHVPERRVDRARFPVIDIHTHVTWSDVPLGSDPFGERIRILGRPEELVPVMDRKGVRTMVNLTGGVGPGLVEARRVFDEAYPDRFITFTEPSWNHVADPDYPRFQAEQIEQAHKAGARGLKLTKTLGLYLRERVTSGSLIAIDDQRFDPMWETCAALDMPIAIHVSDPEAFFLPIDRLNERYEELHAHPEWSFHGGDFPSHAALLAARDRVLARHPATTFIGLHVGHNAENLSKVSQALDRFPNLYVELGARIGELGRQPRTARRFFENYQDRILFGTDAIPSPEGDATPQQVFGDALYEIYFRFLETEDDYFDYAPAKTPPQGRWRIYGLGLPDSVLKKVYFENAAQILGIDV</sequence>
<dbReference type="AlphaFoldDB" id="A0A381NKQ9"/>
<keyword evidence="1" id="KW-0456">Lyase</keyword>
<dbReference type="GO" id="GO:0016831">
    <property type="term" value="F:carboxy-lyase activity"/>
    <property type="evidence" value="ECO:0007669"/>
    <property type="project" value="InterPro"/>
</dbReference>
<dbReference type="EMBL" id="UINC01000419">
    <property type="protein sequence ID" value="SUZ54949.1"/>
    <property type="molecule type" value="Genomic_DNA"/>
</dbReference>
<proteinExistence type="predicted"/>
<dbReference type="Gene3D" id="3.20.20.140">
    <property type="entry name" value="Metal-dependent hydrolases"/>
    <property type="match status" value="1"/>
</dbReference>
<evidence type="ECO:0000313" key="3">
    <source>
        <dbReference type="EMBL" id="SUZ54949.1"/>
    </source>
</evidence>
<dbReference type="InterPro" id="IPR032466">
    <property type="entry name" value="Metal_Hydrolase"/>
</dbReference>